<evidence type="ECO:0000256" key="1">
    <source>
        <dbReference type="ARBA" id="ARBA00004127"/>
    </source>
</evidence>
<feature type="transmembrane region" description="Helical" evidence="7">
    <location>
        <begin position="340"/>
        <end position="359"/>
    </location>
</feature>
<feature type="transmembrane region" description="Helical" evidence="7">
    <location>
        <begin position="30"/>
        <end position="48"/>
    </location>
</feature>
<dbReference type="InterPro" id="IPR006694">
    <property type="entry name" value="Fatty_acid_hydroxylase"/>
</dbReference>
<keyword evidence="2 7" id="KW-0812">Transmembrane</keyword>
<keyword evidence="4" id="KW-0560">Oxidoreductase</keyword>
<keyword evidence="5" id="KW-0443">Lipid metabolism</keyword>
<dbReference type="Pfam" id="PF04116">
    <property type="entry name" value="FA_hydroxylase"/>
    <property type="match status" value="1"/>
</dbReference>
<dbReference type="EMBL" id="LUKE01000005">
    <property type="protein sequence ID" value="KYG62379.1"/>
    <property type="molecule type" value="Genomic_DNA"/>
</dbReference>
<evidence type="ECO:0000256" key="7">
    <source>
        <dbReference type="SAM" id="Phobius"/>
    </source>
</evidence>
<dbReference type="GO" id="GO:0050479">
    <property type="term" value="F:glyceryl-ether monooxygenase activity"/>
    <property type="evidence" value="ECO:0007669"/>
    <property type="project" value="TreeGrafter"/>
</dbReference>
<evidence type="ECO:0000256" key="3">
    <source>
        <dbReference type="ARBA" id="ARBA00022989"/>
    </source>
</evidence>
<gene>
    <name evidence="9" type="ORF">AZI86_16205</name>
</gene>
<feature type="transmembrane region" description="Helical" evidence="7">
    <location>
        <begin position="183"/>
        <end position="203"/>
    </location>
</feature>
<organism evidence="9 10">
    <name type="scientific">Bdellovibrio bacteriovorus</name>
    <dbReference type="NCBI Taxonomy" id="959"/>
    <lineage>
        <taxon>Bacteria</taxon>
        <taxon>Pseudomonadati</taxon>
        <taxon>Bdellovibrionota</taxon>
        <taxon>Bdellovibrionia</taxon>
        <taxon>Bdellovibrionales</taxon>
        <taxon>Pseudobdellovibrionaceae</taxon>
        <taxon>Bdellovibrio</taxon>
    </lineage>
</organism>
<accession>A0A150WH43</accession>
<dbReference type="Proteomes" id="UP000075320">
    <property type="component" value="Unassembled WGS sequence"/>
</dbReference>
<feature type="transmembrane region" description="Helical" evidence="7">
    <location>
        <begin position="215"/>
        <end position="231"/>
    </location>
</feature>
<evidence type="ECO:0000259" key="8">
    <source>
        <dbReference type="Pfam" id="PF04116"/>
    </source>
</evidence>
<dbReference type="RefSeq" id="WP_061836340.1">
    <property type="nucleotide sequence ID" value="NZ_LUKE01000005.1"/>
</dbReference>
<keyword evidence="10" id="KW-1185">Reference proteome</keyword>
<dbReference type="PANTHER" id="PTHR21624">
    <property type="entry name" value="STEROL DESATURASE-RELATED PROTEIN"/>
    <property type="match status" value="1"/>
</dbReference>
<name>A0A150WH43_BDEBC</name>
<dbReference type="GO" id="GO:0008610">
    <property type="term" value="P:lipid biosynthetic process"/>
    <property type="evidence" value="ECO:0007669"/>
    <property type="project" value="InterPro"/>
</dbReference>
<evidence type="ECO:0000256" key="5">
    <source>
        <dbReference type="ARBA" id="ARBA00023098"/>
    </source>
</evidence>
<feature type="transmembrane region" description="Helical" evidence="7">
    <location>
        <begin position="127"/>
        <end position="145"/>
    </location>
</feature>
<sequence length="360" mass="42005">MMIKNWVDEYIQNFSDFPGGFSNLEDLLHWQWFAWNLLAVVLLTLLFSKSKKRSWRRLKAHLRSRRARSEAHLDVQFFILKILYQPLKIVFLTPIFIWISSVARWHGLGLTRYLTEAHAIVLHGVPAYAFKALWVLLFYDLAYYWSHRIQHQVNFFWHLHSVHHRSTYLTPLLKYRTHPFDNLINNAFSFTMGAFMMGVFNAFFSIQGSTPGYDFGYLAVAFGAHFIFGHIRHSHYWISYGPVLSRVLVSPAMHQIHHSYAPQHQGKNLGSMFAIWDLMFGTLYVPEKKEALQFGESAEAKHEKKTLWGEFKTPVVKAVESLPGFGAWVRAKEPRYGWRLVLCLTLVLMLASCALKVYAF</sequence>
<evidence type="ECO:0000313" key="10">
    <source>
        <dbReference type="Proteomes" id="UP000075320"/>
    </source>
</evidence>
<protein>
    <recommendedName>
        <fullName evidence="8">Fatty acid hydroxylase domain-containing protein</fullName>
    </recommendedName>
</protein>
<evidence type="ECO:0000256" key="6">
    <source>
        <dbReference type="ARBA" id="ARBA00023136"/>
    </source>
</evidence>
<keyword evidence="3 7" id="KW-1133">Transmembrane helix</keyword>
<keyword evidence="6 7" id="KW-0472">Membrane</keyword>
<proteinExistence type="predicted"/>
<evidence type="ECO:0000256" key="2">
    <source>
        <dbReference type="ARBA" id="ARBA00022692"/>
    </source>
</evidence>
<feature type="domain" description="Fatty acid hydroxylase" evidence="8">
    <location>
        <begin position="134"/>
        <end position="282"/>
    </location>
</feature>
<dbReference type="InterPro" id="IPR051689">
    <property type="entry name" value="Sterol_desaturase/TMEM195"/>
</dbReference>
<dbReference type="GO" id="GO:0006643">
    <property type="term" value="P:membrane lipid metabolic process"/>
    <property type="evidence" value="ECO:0007669"/>
    <property type="project" value="TreeGrafter"/>
</dbReference>
<dbReference type="PANTHER" id="PTHR21624:SF1">
    <property type="entry name" value="ALKYLGLYCEROL MONOOXYGENASE"/>
    <property type="match status" value="1"/>
</dbReference>
<evidence type="ECO:0000256" key="4">
    <source>
        <dbReference type="ARBA" id="ARBA00023002"/>
    </source>
</evidence>
<evidence type="ECO:0000313" key="9">
    <source>
        <dbReference type="EMBL" id="KYG62379.1"/>
    </source>
</evidence>
<reference evidence="9 10" key="1">
    <citation type="submission" date="2016-03" db="EMBL/GenBank/DDBJ databases">
        <authorList>
            <person name="Ploux O."/>
        </authorList>
    </citation>
    <scope>NUCLEOTIDE SEQUENCE [LARGE SCALE GENOMIC DNA]</scope>
    <source>
        <strain evidence="9 10">R0</strain>
    </source>
</reference>
<dbReference type="GO" id="GO:0016020">
    <property type="term" value="C:membrane"/>
    <property type="evidence" value="ECO:0007669"/>
    <property type="project" value="GOC"/>
</dbReference>
<dbReference type="GO" id="GO:0005506">
    <property type="term" value="F:iron ion binding"/>
    <property type="evidence" value="ECO:0007669"/>
    <property type="project" value="InterPro"/>
</dbReference>
<comment type="subcellular location">
    <subcellularLocation>
        <location evidence="1">Endomembrane system</location>
        <topology evidence="1">Multi-pass membrane protein</topology>
    </subcellularLocation>
</comment>
<dbReference type="GO" id="GO:0012505">
    <property type="term" value="C:endomembrane system"/>
    <property type="evidence" value="ECO:0007669"/>
    <property type="project" value="UniProtKB-SubCell"/>
</dbReference>
<comment type="caution">
    <text evidence="9">The sequence shown here is derived from an EMBL/GenBank/DDBJ whole genome shotgun (WGS) entry which is preliminary data.</text>
</comment>
<dbReference type="AlphaFoldDB" id="A0A150WH43"/>